<accession>A0A6A7JTG8</accession>
<dbReference type="GeneID" id="44004632"/>
<name>A0A6A7JTG8_9BACT</name>
<reference evidence="1 3" key="1">
    <citation type="submission" date="2018-08" db="EMBL/GenBank/DDBJ databases">
        <title>Survival mechanisms of Campylobacter hepaticus identified by genomic analysis and comparative transcriptomic analysis of in vivo and in vitro derived bacteria.</title>
        <authorList>
            <person name="Van T.T.H."/>
            <person name="Moore R.J."/>
        </authorList>
    </citation>
    <scope>NUCLEOTIDE SEQUENCE [LARGE SCALE GENOMIC DNA]</scope>
    <source>
        <strain evidence="1 3">HV10</strain>
    </source>
</reference>
<dbReference type="RefSeq" id="WP_066776469.1">
    <property type="nucleotide sequence ID" value="NZ_CBCSFE010000003.1"/>
</dbReference>
<keyword evidence="3" id="KW-1185">Reference proteome</keyword>
<evidence type="ECO:0000313" key="3">
    <source>
        <dbReference type="Proteomes" id="UP000093205"/>
    </source>
</evidence>
<sequence>MSNFASFIDDCLQRSSYSGFELDLLERLVNSLPKRWLKDFIQDVYLDKLNLSGFGKSQFSLPSIRKYVDFFFKKDAKYKALKTVKQYKQNPISLDENIKKLIEKNIQINGDGQYLISELEYYFYNEITSCVKELI</sequence>
<dbReference type="KEGG" id="chw:A2J15_003780"/>
<proteinExistence type="predicted"/>
<organism evidence="2">
    <name type="scientific">Campylobacter hepaticus</name>
    <dbReference type="NCBI Taxonomy" id="1813019"/>
    <lineage>
        <taxon>Bacteria</taxon>
        <taxon>Pseudomonadati</taxon>
        <taxon>Campylobacterota</taxon>
        <taxon>Epsilonproteobacteria</taxon>
        <taxon>Campylobacterales</taxon>
        <taxon>Campylobacteraceae</taxon>
        <taxon>Campylobacter</taxon>
    </lineage>
</organism>
<gene>
    <name evidence="1" type="ORF">A2J15_003780</name>
    <name evidence="2" type="ORF">GC022_05735</name>
</gene>
<dbReference type="EMBL" id="WHMJ01000014">
    <property type="protein sequence ID" value="MPV91660.1"/>
    <property type="molecule type" value="Genomic_DNA"/>
</dbReference>
<dbReference type="EMBL" id="CP031611">
    <property type="protein sequence ID" value="AXP08826.1"/>
    <property type="molecule type" value="Genomic_DNA"/>
</dbReference>
<dbReference type="Proteomes" id="UP000093205">
    <property type="component" value="Chromosome"/>
</dbReference>
<evidence type="ECO:0000313" key="2">
    <source>
        <dbReference type="EMBL" id="MPV91660.1"/>
    </source>
</evidence>
<dbReference type="OrthoDB" id="9920588at2"/>
<dbReference type="AlphaFoldDB" id="A0A6A7JTG8"/>
<evidence type="ECO:0000313" key="1">
    <source>
        <dbReference type="EMBL" id="AXP08826.1"/>
    </source>
</evidence>
<protein>
    <submittedName>
        <fullName evidence="2">Uncharacterized protein</fullName>
    </submittedName>
</protein>
<reference evidence="2" key="2">
    <citation type="journal article" date="2019" name="Front. Microbiol.">
        <title>Campylobacter hepaticus, the cause of Spotty Liver Disease in chickens: Transmission and routes of infection.</title>
        <authorList>
            <person name="Van T.H."/>
            <person name="Moore R.J."/>
            <person name="Phung C."/>
        </authorList>
    </citation>
    <scope>NUCLEOTIDE SEQUENCE</scope>
    <source>
        <strain evidence="2">QLD_2/QLD</strain>
    </source>
</reference>